<evidence type="ECO:0000313" key="1">
    <source>
        <dbReference type="EMBL" id="KMS94187.1"/>
    </source>
</evidence>
<dbReference type="AlphaFoldDB" id="A0A0J8B2W1"/>
<evidence type="ECO:0000313" key="2">
    <source>
        <dbReference type="Proteomes" id="UP000035740"/>
    </source>
</evidence>
<proteinExistence type="predicted"/>
<protein>
    <submittedName>
        <fullName evidence="1">Uncharacterized protein</fullName>
    </submittedName>
</protein>
<dbReference type="Proteomes" id="UP000035740">
    <property type="component" value="Unassembled WGS sequence"/>
</dbReference>
<accession>A0A0J8B2W1</accession>
<dbReference type="Gramene" id="KMS94187">
    <property type="protein sequence ID" value="KMS94187"/>
    <property type="gene ID" value="BVRB_023930"/>
</dbReference>
<organism evidence="1 2">
    <name type="scientific">Beta vulgaris subsp. vulgaris</name>
    <name type="common">Beet</name>
    <dbReference type="NCBI Taxonomy" id="3555"/>
    <lineage>
        <taxon>Eukaryota</taxon>
        <taxon>Viridiplantae</taxon>
        <taxon>Streptophyta</taxon>
        <taxon>Embryophyta</taxon>
        <taxon>Tracheophyta</taxon>
        <taxon>Spermatophyta</taxon>
        <taxon>Magnoliopsida</taxon>
        <taxon>eudicotyledons</taxon>
        <taxon>Gunneridae</taxon>
        <taxon>Pentapetalae</taxon>
        <taxon>Caryophyllales</taxon>
        <taxon>Chenopodiaceae</taxon>
        <taxon>Betoideae</taxon>
        <taxon>Beta</taxon>
    </lineage>
</organism>
<gene>
    <name evidence="1" type="ORF">BVRB_023930</name>
</gene>
<keyword evidence="2" id="KW-1185">Reference proteome</keyword>
<name>A0A0J8B2W1_BETVV</name>
<dbReference type="EMBL" id="KQ095468">
    <property type="protein sequence ID" value="KMS94187.1"/>
    <property type="molecule type" value="Genomic_DNA"/>
</dbReference>
<reference evidence="1 2" key="1">
    <citation type="journal article" date="2014" name="Nature">
        <title>The genome of the recently domesticated crop plant sugar beet (Beta vulgaris).</title>
        <authorList>
            <person name="Dohm J.C."/>
            <person name="Minoche A.E."/>
            <person name="Holtgrawe D."/>
            <person name="Capella-Gutierrez S."/>
            <person name="Zakrzewski F."/>
            <person name="Tafer H."/>
            <person name="Rupp O."/>
            <person name="Sorensen T.R."/>
            <person name="Stracke R."/>
            <person name="Reinhardt R."/>
            <person name="Goesmann A."/>
            <person name="Kraft T."/>
            <person name="Schulz B."/>
            <person name="Stadler P.F."/>
            <person name="Schmidt T."/>
            <person name="Gabaldon T."/>
            <person name="Lehrach H."/>
            <person name="Weisshaar B."/>
            <person name="Himmelbauer H."/>
        </authorList>
    </citation>
    <scope>NUCLEOTIDE SEQUENCE [LARGE SCALE GENOMIC DNA]</scope>
    <source>
        <tissue evidence="1">Taproot</tissue>
    </source>
</reference>
<sequence>MALARCRQPFLTVAYRQHLVLRRYKNDGPTPAAPATEGAEEEIPVMRSVANIANEVRSAQQASAYASGSLVGNWLVSINIISMRC</sequence>